<keyword evidence="6" id="KW-0547">Nucleotide-binding</keyword>
<organism evidence="16 17">
    <name type="scientific">candidate division CSSED10-310 bacterium</name>
    <dbReference type="NCBI Taxonomy" id="2855610"/>
    <lineage>
        <taxon>Bacteria</taxon>
        <taxon>Bacteria division CSSED10-310</taxon>
    </lineage>
</organism>
<comment type="function">
    <text evidence="14">Probable transporter of a GTP-driven Fe(2+) uptake system.</text>
</comment>
<keyword evidence="2 14" id="KW-0813">Transport</keyword>
<dbReference type="PROSITE" id="PS51711">
    <property type="entry name" value="G_FEOB"/>
    <property type="match status" value="1"/>
</dbReference>
<dbReference type="InterPro" id="IPR011640">
    <property type="entry name" value="Fe2_transport_prot_B_C"/>
</dbReference>
<dbReference type="InterPro" id="IPR050860">
    <property type="entry name" value="FeoB_GTPase"/>
</dbReference>
<evidence type="ECO:0000256" key="10">
    <source>
        <dbReference type="ARBA" id="ARBA00023134"/>
    </source>
</evidence>
<comment type="similarity">
    <text evidence="14">Belongs to the TRAFAC class TrmE-Era-EngA-EngB-Septin-like GTPase superfamily. FeoB GTPase (TC 9.A.8) family.</text>
</comment>
<feature type="transmembrane region" description="Helical" evidence="14">
    <location>
        <begin position="643"/>
        <end position="664"/>
    </location>
</feature>
<dbReference type="EMBL" id="JBHPBY010000028">
    <property type="protein sequence ID" value="MFC1849258.1"/>
    <property type="molecule type" value="Genomic_DNA"/>
</dbReference>
<dbReference type="InterPro" id="IPR030389">
    <property type="entry name" value="G_FEOB_dom"/>
</dbReference>
<evidence type="ECO:0000256" key="8">
    <source>
        <dbReference type="ARBA" id="ARBA00023004"/>
    </source>
</evidence>
<evidence type="ECO:0000256" key="14">
    <source>
        <dbReference type="RuleBase" id="RU362098"/>
    </source>
</evidence>
<feature type="domain" description="FeoB-type G" evidence="15">
    <location>
        <begin position="6"/>
        <end position="168"/>
    </location>
</feature>
<dbReference type="Gene3D" id="1.10.287.1770">
    <property type="match status" value="1"/>
</dbReference>
<evidence type="ECO:0000256" key="5">
    <source>
        <dbReference type="ARBA" id="ARBA00022692"/>
    </source>
</evidence>
<evidence type="ECO:0000313" key="16">
    <source>
        <dbReference type="EMBL" id="MFC1849258.1"/>
    </source>
</evidence>
<dbReference type="InterPro" id="IPR041069">
    <property type="entry name" value="FeoB_Cyto"/>
</dbReference>
<evidence type="ECO:0000256" key="9">
    <source>
        <dbReference type="ARBA" id="ARBA00023065"/>
    </source>
</evidence>
<keyword evidence="7 14" id="KW-1133">Transmembrane helix</keyword>
<evidence type="ECO:0000256" key="2">
    <source>
        <dbReference type="ARBA" id="ARBA00022448"/>
    </source>
</evidence>
<sequence>MDQKKEIIVALAGNPNAGKTSIFNHLTGASQHVGNYPGVTVEKKEGKYKYKGKVFRVVDLPGIYSLTAFSQEEIVARKFLVSDQPDVVVDVVDSTNLDRNLYLAVQMMELGFVPVIALNFTDEARFIGQRLDLRILEERLDTLCIETIGNRGKGTDALQEAIFKAYQRQASPQKIHFSEEIETEIEKLFLILESKLATPFPNRYLATKLLEGDQDMTTMVMSHLEDQDELQQAIDDAIASVEWITGESPSILIGDQRHGFAAGLVREATISPPRYDRVSISDQVDSILTHRVLGLPVFFFFMYFLFWLTFTVGEYPMQWLEMFFNWLGLAVDSMWDSPLDSPVRSLIVDGIIHGVGGVIIFLPNILLLFLGIAALEDTGYMSRAAFIMDRIMHKIGLHGKSFIPMLIGFGCTVPAIMATRTLENMRDRLTTMMVLPLMSCGARLPIYMLIIPAFFPQQWHALMLWMVYIIGILLAALAAKMLRLTLLKGENAPFVMELPPYRLPTLKSVAIHMWRRAGLYLRKAGTIILSVSIVMWFASSYPKKQEFSVDQRIAAGETMSPAEIFQERSNERLEYSLAGRVGKTLEPVTRLMGFDWKISTAFVGAFVAKEVFVSQMGIVYSLGQSDSSQDSIRQTLHQNYPPLVGICIILFALIATPCMATVAATRAEAGQWKWALLQFGGLTLLAFLITVVVYQVGQLW</sequence>
<evidence type="ECO:0000256" key="1">
    <source>
        <dbReference type="ARBA" id="ARBA00004651"/>
    </source>
</evidence>
<comment type="caution">
    <text evidence="16">The sequence shown here is derived from an EMBL/GenBank/DDBJ whole genome shotgun (WGS) entry which is preliminary data.</text>
</comment>
<keyword evidence="11 14" id="KW-0472">Membrane</keyword>
<proteinExistence type="inferred from homology"/>
<evidence type="ECO:0000313" key="17">
    <source>
        <dbReference type="Proteomes" id="UP001594351"/>
    </source>
</evidence>
<dbReference type="PRINTS" id="PR00326">
    <property type="entry name" value="GTP1OBG"/>
</dbReference>
<keyword evidence="4 14" id="KW-0410">Iron transport</keyword>
<keyword evidence="3" id="KW-1003">Cell membrane</keyword>
<feature type="transmembrane region" description="Helical" evidence="14">
    <location>
        <begin position="461"/>
        <end position="479"/>
    </location>
</feature>
<evidence type="ECO:0000256" key="6">
    <source>
        <dbReference type="ARBA" id="ARBA00022741"/>
    </source>
</evidence>
<dbReference type="CDD" id="cd01879">
    <property type="entry name" value="FeoB"/>
    <property type="match status" value="1"/>
</dbReference>
<evidence type="ECO:0000256" key="11">
    <source>
        <dbReference type="ARBA" id="ARBA00023136"/>
    </source>
</evidence>
<comment type="subcellular location">
    <subcellularLocation>
        <location evidence="14">Cell inner membrane</location>
        <topology evidence="14">Multi-pass membrane protein</topology>
    </subcellularLocation>
    <subcellularLocation>
        <location evidence="1">Cell membrane</location>
        <topology evidence="1">Multi-pass membrane protein</topology>
    </subcellularLocation>
</comment>
<dbReference type="InterPro" id="IPR003373">
    <property type="entry name" value="Fe2_transport_prot-B"/>
</dbReference>
<evidence type="ECO:0000256" key="7">
    <source>
        <dbReference type="ARBA" id="ARBA00022989"/>
    </source>
</evidence>
<feature type="transmembrane region" description="Helical" evidence="14">
    <location>
        <begin position="434"/>
        <end position="455"/>
    </location>
</feature>
<evidence type="ECO:0000256" key="3">
    <source>
        <dbReference type="ARBA" id="ARBA00022475"/>
    </source>
</evidence>
<feature type="transmembrane region" description="Helical" evidence="14">
    <location>
        <begin position="347"/>
        <end position="375"/>
    </location>
</feature>
<dbReference type="Pfam" id="PF02421">
    <property type="entry name" value="FeoB_N"/>
    <property type="match status" value="1"/>
</dbReference>
<keyword evidence="9" id="KW-0406">Ion transport</keyword>
<feature type="transmembrane region" description="Helical" evidence="14">
    <location>
        <begin position="520"/>
        <end position="538"/>
    </location>
</feature>
<reference evidence="16 17" key="1">
    <citation type="submission" date="2024-09" db="EMBL/GenBank/DDBJ databases">
        <title>Laminarin stimulates single cell rates of sulfate reduction while oxygen inhibits transcriptomic activity in coastal marine sediment.</title>
        <authorList>
            <person name="Lindsay M."/>
            <person name="Orcutt B."/>
            <person name="Emerson D."/>
            <person name="Stepanauskas R."/>
            <person name="D'Angelo T."/>
        </authorList>
    </citation>
    <scope>NUCLEOTIDE SEQUENCE [LARGE SCALE GENOMIC DNA]</scope>
    <source>
        <strain evidence="16">SAG AM-311-K15</strain>
    </source>
</reference>
<dbReference type="InterPro" id="IPR027417">
    <property type="entry name" value="P-loop_NTPase"/>
</dbReference>
<dbReference type="NCBIfam" id="TIGR00437">
    <property type="entry name" value="feoB"/>
    <property type="match status" value="1"/>
</dbReference>
<keyword evidence="10 14" id="KW-0342">GTP-binding</keyword>
<dbReference type="Pfam" id="PF07664">
    <property type="entry name" value="FeoB_C"/>
    <property type="match status" value="1"/>
</dbReference>
<evidence type="ECO:0000259" key="15">
    <source>
        <dbReference type="PROSITE" id="PS51711"/>
    </source>
</evidence>
<protein>
    <recommendedName>
        <fullName evidence="12 13">Ferrous iron transport protein B</fullName>
    </recommendedName>
</protein>
<dbReference type="InterPro" id="IPR011642">
    <property type="entry name" value="Gate_dom"/>
</dbReference>
<dbReference type="Gene3D" id="3.40.50.300">
    <property type="entry name" value="P-loop containing nucleotide triphosphate hydrolases"/>
    <property type="match status" value="1"/>
</dbReference>
<gene>
    <name evidence="16" type="primary">feoB</name>
    <name evidence="16" type="ORF">ACFL27_03520</name>
</gene>
<feature type="transmembrane region" description="Helical" evidence="14">
    <location>
        <begin position="402"/>
        <end position="422"/>
    </location>
</feature>
<evidence type="ECO:0000256" key="12">
    <source>
        <dbReference type="ARBA" id="ARBA00031200"/>
    </source>
</evidence>
<dbReference type="PANTHER" id="PTHR43185:SF1">
    <property type="entry name" value="FE(2+) TRANSPORTER FEOB"/>
    <property type="match status" value="1"/>
</dbReference>
<dbReference type="Proteomes" id="UP001594351">
    <property type="component" value="Unassembled WGS sequence"/>
</dbReference>
<accession>A0ABV6YSU5</accession>
<dbReference type="SUPFAM" id="SSF52540">
    <property type="entry name" value="P-loop containing nucleoside triphosphate hydrolases"/>
    <property type="match status" value="1"/>
</dbReference>
<dbReference type="PANTHER" id="PTHR43185">
    <property type="entry name" value="FERROUS IRON TRANSPORT PROTEIN B"/>
    <property type="match status" value="1"/>
</dbReference>
<name>A0ABV6YSU5_UNCC1</name>
<evidence type="ECO:0000256" key="13">
    <source>
        <dbReference type="NCBIfam" id="TIGR00437"/>
    </source>
</evidence>
<dbReference type="Pfam" id="PF17910">
    <property type="entry name" value="FeoB_Cyto"/>
    <property type="match status" value="1"/>
</dbReference>
<keyword evidence="17" id="KW-1185">Reference proteome</keyword>
<feature type="transmembrane region" description="Helical" evidence="14">
    <location>
        <begin position="292"/>
        <end position="310"/>
    </location>
</feature>
<feature type="transmembrane region" description="Helical" evidence="14">
    <location>
        <begin position="676"/>
        <end position="697"/>
    </location>
</feature>
<keyword evidence="5 14" id="KW-0812">Transmembrane</keyword>
<dbReference type="Pfam" id="PF07670">
    <property type="entry name" value="Gate"/>
    <property type="match status" value="2"/>
</dbReference>
<keyword evidence="8 14" id="KW-0408">Iron</keyword>
<evidence type="ECO:0000256" key="4">
    <source>
        <dbReference type="ARBA" id="ARBA00022496"/>
    </source>
</evidence>
<dbReference type="InterPro" id="IPR006073">
    <property type="entry name" value="GTP-bd"/>
</dbReference>